<dbReference type="EMBL" id="AOHO01000080">
    <property type="protein sequence ID" value="EME51177.1"/>
    <property type="molecule type" value="Genomic_DNA"/>
</dbReference>
<sequence>MDVTARVDPARVDEITAQVDTSAHDTVLYARKDMRLTRTGTTTLAYGEDHVTYMVSGTGIEIVGTDPVTVASAACRLTREALRGRLVAAGWVLLHASAVVRDGRAAVAFGTKGSGKTAVALQLATATGGALLANDRVFARADDTGTVTVLPWPAAAAIGFGLLDAAGWYDAVATARDELHPSTISAVLDALATRDRTPIHQGSRELKPQLYPDQLTSLLGIPLATSGIVDVALFPSVNATSNPDLGGGGRMVGADDTFSGQEEDRYPNVFGLRTPEPDHARAAVFAALNALPKLTATLGHDIRANTDVLRKLD</sequence>
<dbReference type="Proteomes" id="UP000054226">
    <property type="component" value="Unassembled WGS sequence"/>
</dbReference>
<dbReference type="OrthoDB" id="3376706at2"/>
<reference evidence="1 2" key="1">
    <citation type="journal article" date="2013" name="Genome Announc.">
        <title>Draft Genome Sequence of Amycolatopsis decaplanina Strain DSM 44594T.</title>
        <authorList>
            <person name="Kaur N."/>
            <person name="Kumar S."/>
            <person name="Bala M."/>
            <person name="Raghava G.P."/>
            <person name="Mayilraj S."/>
        </authorList>
    </citation>
    <scope>NUCLEOTIDE SEQUENCE [LARGE SCALE GENOMIC DNA]</scope>
    <source>
        <strain evidence="1 2">DSM 44594</strain>
    </source>
</reference>
<organism evidence="1 2">
    <name type="scientific">Amycolatopsis decaplanina DSM 44594</name>
    <dbReference type="NCBI Taxonomy" id="1284240"/>
    <lineage>
        <taxon>Bacteria</taxon>
        <taxon>Bacillati</taxon>
        <taxon>Actinomycetota</taxon>
        <taxon>Actinomycetes</taxon>
        <taxon>Pseudonocardiales</taxon>
        <taxon>Pseudonocardiaceae</taxon>
        <taxon>Amycolatopsis</taxon>
    </lineage>
</organism>
<evidence type="ECO:0000313" key="1">
    <source>
        <dbReference type="EMBL" id="EME51177.1"/>
    </source>
</evidence>
<protein>
    <recommendedName>
        <fullName evidence="3">HPr kinase</fullName>
    </recommendedName>
</protein>
<dbReference type="Gene3D" id="3.40.50.300">
    <property type="entry name" value="P-loop containing nucleotide triphosphate hydrolases"/>
    <property type="match status" value="1"/>
</dbReference>
<keyword evidence="2" id="KW-1185">Reference proteome</keyword>
<dbReference type="RefSeq" id="WP_007035186.1">
    <property type="nucleotide sequence ID" value="NZ_AOHO01000080.1"/>
</dbReference>
<dbReference type="AlphaFoldDB" id="M2Y8D1"/>
<evidence type="ECO:0008006" key="3">
    <source>
        <dbReference type="Google" id="ProtNLM"/>
    </source>
</evidence>
<accession>M2Y8D1</accession>
<comment type="caution">
    <text evidence="1">The sequence shown here is derived from an EMBL/GenBank/DDBJ whole genome shotgun (WGS) entry which is preliminary data.</text>
</comment>
<gene>
    <name evidence="1" type="ORF">H074_37068</name>
</gene>
<dbReference type="InterPro" id="IPR027417">
    <property type="entry name" value="P-loop_NTPase"/>
</dbReference>
<evidence type="ECO:0000313" key="2">
    <source>
        <dbReference type="Proteomes" id="UP000054226"/>
    </source>
</evidence>
<proteinExistence type="predicted"/>
<name>M2Y8D1_9PSEU</name>
<dbReference type="PATRIC" id="fig|1284240.4.peg.7563"/>
<dbReference type="SUPFAM" id="SSF53795">
    <property type="entry name" value="PEP carboxykinase-like"/>
    <property type="match status" value="1"/>
</dbReference>